<dbReference type="SUPFAM" id="SSF82171">
    <property type="entry name" value="DPP6 N-terminal domain-like"/>
    <property type="match status" value="1"/>
</dbReference>
<dbReference type="InterPro" id="IPR001375">
    <property type="entry name" value="Peptidase_S9_cat"/>
</dbReference>
<dbReference type="PANTHER" id="PTHR11731">
    <property type="entry name" value="PROTEASE FAMILY S9B,C DIPEPTIDYL-PEPTIDASE IV-RELATED"/>
    <property type="match status" value="1"/>
</dbReference>
<dbReference type="GO" id="GO:0006508">
    <property type="term" value="P:proteolysis"/>
    <property type="evidence" value="ECO:0007669"/>
    <property type="project" value="UniProtKB-KW"/>
</dbReference>
<dbReference type="GO" id="GO:0008239">
    <property type="term" value="F:dipeptidyl-peptidase activity"/>
    <property type="evidence" value="ECO:0007669"/>
    <property type="project" value="UniProtKB-EC"/>
</dbReference>
<dbReference type="RefSeq" id="WP_309939340.1">
    <property type="nucleotide sequence ID" value="NZ_AP025305.1"/>
</dbReference>
<dbReference type="InterPro" id="IPR002471">
    <property type="entry name" value="Pept_S9_AS"/>
</dbReference>
<proteinExistence type="predicted"/>
<keyword evidence="3" id="KW-0325">Glycoprotein</keyword>
<keyword evidence="2 6" id="KW-0378">Hydrolase</keyword>
<dbReference type="EC" id="3.4.14.5" evidence="6"/>
<dbReference type="InterPro" id="IPR002469">
    <property type="entry name" value="Peptidase_S9B_N"/>
</dbReference>
<dbReference type="FunFam" id="3.40.50.1820:FF:000003">
    <property type="entry name" value="Dipeptidyl peptidase 4"/>
    <property type="match status" value="1"/>
</dbReference>
<evidence type="ECO:0000313" key="7">
    <source>
        <dbReference type="Proteomes" id="UP001185092"/>
    </source>
</evidence>
<dbReference type="AlphaFoldDB" id="A0AAE3XQN5"/>
<dbReference type="Gene3D" id="3.40.50.1820">
    <property type="entry name" value="alpha/beta hydrolase"/>
    <property type="match status" value="1"/>
</dbReference>
<comment type="caution">
    <text evidence="6">The sequence shown here is derived from an EMBL/GenBank/DDBJ whole genome shotgun (WGS) entry which is preliminary data.</text>
</comment>
<accession>A0AAE3XQN5</accession>
<dbReference type="Proteomes" id="UP001185092">
    <property type="component" value="Unassembled WGS sequence"/>
</dbReference>
<feature type="domain" description="Dipeptidylpeptidase IV N-terminal" evidence="5">
    <location>
        <begin position="106"/>
        <end position="449"/>
    </location>
</feature>
<dbReference type="GO" id="GO:0004252">
    <property type="term" value="F:serine-type endopeptidase activity"/>
    <property type="evidence" value="ECO:0007669"/>
    <property type="project" value="InterPro"/>
</dbReference>
<evidence type="ECO:0000259" key="5">
    <source>
        <dbReference type="Pfam" id="PF00930"/>
    </source>
</evidence>
<reference evidence="6" key="1">
    <citation type="submission" date="2023-07" db="EMBL/GenBank/DDBJ databases">
        <title>Genomic Encyclopedia of Type Strains, Phase IV (KMG-IV): sequencing the most valuable type-strain genomes for metagenomic binning, comparative biology and taxonomic classification.</title>
        <authorList>
            <person name="Goeker M."/>
        </authorList>
    </citation>
    <scope>NUCLEOTIDE SEQUENCE</scope>
    <source>
        <strain evidence="6">DSM 26174</strain>
    </source>
</reference>
<dbReference type="EMBL" id="JAVDQD010000003">
    <property type="protein sequence ID" value="MDR6239629.1"/>
    <property type="molecule type" value="Genomic_DNA"/>
</dbReference>
<sequence>MKNSLILKNWIIILFLFASTSYAQQKDLLLEDIFKNYTFNQKSVYGINWMKDGKFYTTFASLDNGDVAILKKNILSNEVVDTLVTNSELAIFLSNPYFRIQDYSLSSQENQMLISSETESIYRRSSKSYYFIYDLSNNTIQPVSENEKISNATFSPNGKMVAYTKGNNIFIYNIATNNTSQVTNDGEWNKIINGSSDWVYEEEFSIAKAFFWSPDSKKISYFKFNEEDVPVYNMQKWQGLYPKDYKFKYPKAGENNSIVTAHVFNLDNNKTSTINTGSNPDIYLPRMQWTTQDGVLSIIKMNRLQNELEIIHYNAVSEETQTILTETSDTYVDLDFNDKLIYLQNGSFLRTSEKDGFKHIYLHASNGEELQQITSGNWEVSSLIGINEKSKTIYYTSREESPLETTLYSIKTNGKSKKKLSTRKGSNRANFSNDYKYYINYNSAVDQPYYITLHSSNGKMLKVLEDNKNLLSKLNDYKLGKKEFIKIKSDNEELNAYVIYPYNFDENAKYPVLMQVYGGPGSQLVVDSFGRTRDFWHYYLANQGYIIVCVDNRGTGGRGRKFKHSTYKQLGKLETEDQINAAKEISKLPYIDADRIGIWGWSYGGYMSSLCLLKGNNVFKTAIAVAPVTNWRFYDTIYTERYLQTPQDNPSGYDEYSPMFLADRLKGNYFIIHGTGDDNVHFQNSVEMVNQLIKSDKQFNSFYYPDRDHSIRGGNTSMHLYQMMTDYLRNNL</sequence>
<protein>
    <submittedName>
        <fullName evidence="6">Dipeptidyl-peptidase-4</fullName>
        <ecNumber evidence="6">3.4.14.5</ecNumber>
    </submittedName>
</protein>
<evidence type="ECO:0000256" key="2">
    <source>
        <dbReference type="ARBA" id="ARBA00022801"/>
    </source>
</evidence>
<name>A0AAE3XQN5_9BACT</name>
<keyword evidence="1" id="KW-0645">Protease</keyword>
<organism evidence="6 7">
    <name type="scientific">Aureibacter tunicatorum</name>
    <dbReference type="NCBI Taxonomy" id="866807"/>
    <lineage>
        <taxon>Bacteria</taxon>
        <taxon>Pseudomonadati</taxon>
        <taxon>Bacteroidota</taxon>
        <taxon>Cytophagia</taxon>
        <taxon>Cytophagales</taxon>
        <taxon>Persicobacteraceae</taxon>
        <taxon>Aureibacter</taxon>
    </lineage>
</organism>
<keyword evidence="7" id="KW-1185">Reference proteome</keyword>
<dbReference type="PANTHER" id="PTHR11731:SF193">
    <property type="entry name" value="DIPEPTIDYL PEPTIDASE 9"/>
    <property type="match status" value="1"/>
</dbReference>
<dbReference type="Gene3D" id="2.140.10.30">
    <property type="entry name" value="Dipeptidylpeptidase IV, N-terminal domain"/>
    <property type="match status" value="1"/>
</dbReference>
<evidence type="ECO:0000313" key="6">
    <source>
        <dbReference type="EMBL" id="MDR6239629.1"/>
    </source>
</evidence>
<evidence type="ECO:0000256" key="3">
    <source>
        <dbReference type="ARBA" id="ARBA00023180"/>
    </source>
</evidence>
<dbReference type="InterPro" id="IPR050278">
    <property type="entry name" value="Serine_Prot_S9B/DPPIV"/>
</dbReference>
<dbReference type="PROSITE" id="PS00708">
    <property type="entry name" value="PRO_ENDOPEP_SER"/>
    <property type="match status" value="1"/>
</dbReference>
<dbReference type="Pfam" id="PF00326">
    <property type="entry name" value="Peptidase_S9"/>
    <property type="match status" value="1"/>
</dbReference>
<gene>
    <name evidence="6" type="ORF">HNQ88_002677</name>
</gene>
<dbReference type="Pfam" id="PF00930">
    <property type="entry name" value="DPPIV_N"/>
    <property type="match status" value="1"/>
</dbReference>
<feature type="domain" description="Peptidase S9 prolyl oligopeptidase catalytic" evidence="4">
    <location>
        <begin position="538"/>
        <end position="731"/>
    </location>
</feature>
<dbReference type="InterPro" id="IPR029058">
    <property type="entry name" value="AB_hydrolase_fold"/>
</dbReference>
<dbReference type="SUPFAM" id="SSF53474">
    <property type="entry name" value="alpha/beta-Hydrolases"/>
    <property type="match status" value="1"/>
</dbReference>
<evidence type="ECO:0000259" key="4">
    <source>
        <dbReference type="Pfam" id="PF00326"/>
    </source>
</evidence>
<evidence type="ECO:0000256" key="1">
    <source>
        <dbReference type="ARBA" id="ARBA00022670"/>
    </source>
</evidence>